<feature type="domain" description="Cardiolipin synthase N-terminal" evidence="8">
    <location>
        <begin position="14"/>
        <end position="59"/>
    </location>
</feature>
<dbReference type="RefSeq" id="WP_386731378.1">
    <property type="nucleotide sequence ID" value="NZ_JBHSTP010000002.1"/>
</dbReference>
<keyword evidence="4 7" id="KW-1133">Transmembrane helix</keyword>
<keyword evidence="2" id="KW-1003">Cell membrane</keyword>
<evidence type="ECO:0000256" key="2">
    <source>
        <dbReference type="ARBA" id="ARBA00022475"/>
    </source>
</evidence>
<sequence>MSRLLFGIAIAVVVLTVYMAVDCAFFDRNRIRGLPRYIWILVIVLVPVVGAVLWLIVGRGRRGTGDRTRTVAPDDDPDFLKRLDRDAAQEDRIRKLEQELADLDKRLDPGTESTDGDKPSRPDA</sequence>
<name>A0ABW1VFT0_9MICO</name>
<protein>
    <submittedName>
        <fullName evidence="9">PLDc N-terminal domain-containing protein</fullName>
    </submittedName>
</protein>
<keyword evidence="5 7" id="KW-0472">Membrane</keyword>
<evidence type="ECO:0000313" key="9">
    <source>
        <dbReference type="EMBL" id="MFC6356658.1"/>
    </source>
</evidence>
<evidence type="ECO:0000256" key="1">
    <source>
        <dbReference type="ARBA" id="ARBA00004651"/>
    </source>
</evidence>
<reference evidence="10" key="1">
    <citation type="journal article" date="2019" name="Int. J. Syst. Evol. Microbiol.">
        <title>The Global Catalogue of Microorganisms (GCM) 10K type strain sequencing project: providing services to taxonomists for standard genome sequencing and annotation.</title>
        <authorList>
            <consortium name="The Broad Institute Genomics Platform"/>
            <consortium name="The Broad Institute Genome Sequencing Center for Infectious Disease"/>
            <person name="Wu L."/>
            <person name="Ma J."/>
        </authorList>
    </citation>
    <scope>NUCLEOTIDE SEQUENCE [LARGE SCALE GENOMIC DNA]</scope>
    <source>
        <strain evidence="10">CCUG 43304</strain>
    </source>
</reference>
<evidence type="ECO:0000256" key="4">
    <source>
        <dbReference type="ARBA" id="ARBA00022989"/>
    </source>
</evidence>
<dbReference type="Proteomes" id="UP001596306">
    <property type="component" value="Unassembled WGS sequence"/>
</dbReference>
<evidence type="ECO:0000259" key="8">
    <source>
        <dbReference type="Pfam" id="PF13396"/>
    </source>
</evidence>
<gene>
    <name evidence="9" type="ORF">ACFQB0_11125</name>
</gene>
<evidence type="ECO:0000256" key="7">
    <source>
        <dbReference type="SAM" id="Phobius"/>
    </source>
</evidence>
<keyword evidence="10" id="KW-1185">Reference proteome</keyword>
<evidence type="ECO:0000256" key="6">
    <source>
        <dbReference type="SAM" id="MobiDB-lite"/>
    </source>
</evidence>
<dbReference type="Pfam" id="PF13396">
    <property type="entry name" value="PLDc_N"/>
    <property type="match status" value="1"/>
</dbReference>
<organism evidence="9 10">
    <name type="scientific">Luethyella okanaganae</name>
    <dbReference type="NCBI Taxonomy" id="69372"/>
    <lineage>
        <taxon>Bacteria</taxon>
        <taxon>Bacillati</taxon>
        <taxon>Actinomycetota</taxon>
        <taxon>Actinomycetes</taxon>
        <taxon>Micrococcales</taxon>
        <taxon>Microbacteriaceae</taxon>
        <taxon>Luethyella</taxon>
    </lineage>
</organism>
<evidence type="ECO:0000256" key="3">
    <source>
        <dbReference type="ARBA" id="ARBA00022692"/>
    </source>
</evidence>
<evidence type="ECO:0000313" key="10">
    <source>
        <dbReference type="Proteomes" id="UP001596306"/>
    </source>
</evidence>
<dbReference type="InterPro" id="IPR027379">
    <property type="entry name" value="CLS_N"/>
</dbReference>
<feature type="transmembrane region" description="Helical" evidence="7">
    <location>
        <begin position="38"/>
        <end position="57"/>
    </location>
</feature>
<feature type="region of interest" description="Disordered" evidence="6">
    <location>
        <begin position="99"/>
        <end position="124"/>
    </location>
</feature>
<dbReference type="EMBL" id="JBHSTP010000002">
    <property type="protein sequence ID" value="MFC6356658.1"/>
    <property type="molecule type" value="Genomic_DNA"/>
</dbReference>
<evidence type="ECO:0000256" key="5">
    <source>
        <dbReference type="ARBA" id="ARBA00023136"/>
    </source>
</evidence>
<accession>A0ABW1VFT0</accession>
<comment type="caution">
    <text evidence="9">The sequence shown here is derived from an EMBL/GenBank/DDBJ whole genome shotgun (WGS) entry which is preliminary data.</text>
</comment>
<comment type="subcellular location">
    <subcellularLocation>
        <location evidence="1">Cell membrane</location>
        <topology evidence="1">Multi-pass membrane protein</topology>
    </subcellularLocation>
</comment>
<proteinExistence type="predicted"/>
<keyword evidence="3 7" id="KW-0812">Transmembrane</keyword>